<accession>C4IZ99</accession>
<reference evidence="2" key="1">
    <citation type="journal article" date="2009" name="PLoS Genet.">
        <title>Sequencing, mapping, and analysis of 27,455 maize full-length cDNAs.</title>
        <authorList>
            <person name="Soderlund C."/>
            <person name="Descour A."/>
            <person name="Kudrna D."/>
            <person name="Bomhoff M."/>
            <person name="Boyd L."/>
            <person name="Currie J."/>
            <person name="Angelova A."/>
            <person name="Collura K."/>
            <person name="Wissotski M."/>
            <person name="Ashley E."/>
            <person name="Morrow D."/>
            <person name="Fernandes J."/>
            <person name="Walbot V."/>
            <person name="Yu Y."/>
        </authorList>
    </citation>
    <scope>NUCLEOTIDE SEQUENCE</scope>
    <source>
        <strain evidence="2">B73</strain>
    </source>
</reference>
<evidence type="ECO:0000256" key="1">
    <source>
        <dbReference type="SAM" id="MobiDB-lite"/>
    </source>
</evidence>
<reference evidence="2" key="2">
    <citation type="submission" date="2012-06" db="EMBL/GenBank/DDBJ databases">
        <authorList>
            <person name="Yu Y."/>
            <person name="Currie J."/>
            <person name="Lomeli R."/>
            <person name="Angelova A."/>
            <person name="Collura K."/>
            <person name="Wissotski M."/>
            <person name="Campos D."/>
            <person name="Kudrna D."/>
            <person name="Golser W."/>
            <person name="Ashely E."/>
            <person name="Descour A."/>
            <person name="Fernandes J."/>
            <person name="Soderlund C."/>
            <person name="Walbot V."/>
        </authorList>
    </citation>
    <scope>NUCLEOTIDE SEQUENCE</scope>
    <source>
        <strain evidence="2">B73</strain>
    </source>
</reference>
<organism evidence="2">
    <name type="scientific">Zea mays</name>
    <name type="common">Maize</name>
    <dbReference type="NCBI Taxonomy" id="4577"/>
    <lineage>
        <taxon>Eukaryota</taxon>
        <taxon>Viridiplantae</taxon>
        <taxon>Streptophyta</taxon>
        <taxon>Embryophyta</taxon>
        <taxon>Tracheophyta</taxon>
        <taxon>Spermatophyta</taxon>
        <taxon>Magnoliopsida</taxon>
        <taxon>Liliopsida</taxon>
        <taxon>Poales</taxon>
        <taxon>Poaceae</taxon>
        <taxon>PACMAD clade</taxon>
        <taxon>Panicoideae</taxon>
        <taxon>Andropogonodae</taxon>
        <taxon>Andropogoneae</taxon>
        <taxon>Tripsacinae</taxon>
        <taxon>Zea</taxon>
    </lineage>
</organism>
<feature type="region of interest" description="Disordered" evidence="1">
    <location>
        <begin position="1"/>
        <end position="68"/>
    </location>
</feature>
<name>C4IZ99_MAIZE</name>
<protein>
    <submittedName>
        <fullName evidence="2">Uncharacterized protein</fullName>
    </submittedName>
</protein>
<dbReference type="EMBL" id="BT086977">
    <property type="protein sequence ID" value="ACR37330.1"/>
    <property type="molecule type" value="mRNA"/>
</dbReference>
<evidence type="ECO:0000313" key="2">
    <source>
        <dbReference type="EMBL" id="ACR34249.1"/>
    </source>
</evidence>
<proteinExistence type="evidence at transcript level"/>
<feature type="compositionally biased region" description="Low complexity" evidence="1">
    <location>
        <begin position="7"/>
        <end position="24"/>
    </location>
</feature>
<sequence>MARSCGSTTVRPTSPSPTARLPGSLVGGRRGGSSPSGRQRSRASIWPPENLRTSRRREQLKSMWECQP</sequence>
<feature type="compositionally biased region" description="Low complexity" evidence="1">
    <location>
        <begin position="32"/>
        <end position="44"/>
    </location>
</feature>
<dbReference type="EMBL" id="BT083896">
    <property type="protein sequence ID" value="ACR34249.1"/>
    <property type="molecule type" value="mRNA"/>
</dbReference>
<dbReference type="AlphaFoldDB" id="C4IZ99"/>